<dbReference type="InterPro" id="IPR053146">
    <property type="entry name" value="QDO-like"/>
</dbReference>
<feature type="domain" description="Cupin type-2" evidence="2">
    <location>
        <begin position="68"/>
        <end position="125"/>
    </location>
</feature>
<dbReference type="InterPro" id="IPR014710">
    <property type="entry name" value="RmlC-like_jellyroll"/>
</dbReference>
<dbReference type="InterPro" id="IPR011051">
    <property type="entry name" value="RmlC_Cupin_sf"/>
</dbReference>
<comment type="caution">
    <text evidence="3">The sequence shown here is derived from an EMBL/GenBank/DDBJ whole genome shotgun (WGS) entry which is preliminary data.</text>
</comment>
<keyword evidence="1" id="KW-0732">Signal</keyword>
<gene>
    <name evidence="3" type="ORF">RQM59_08725</name>
</gene>
<evidence type="ECO:0000259" key="2">
    <source>
        <dbReference type="Pfam" id="PF07883"/>
    </source>
</evidence>
<evidence type="ECO:0000256" key="1">
    <source>
        <dbReference type="SAM" id="SignalP"/>
    </source>
</evidence>
<organism evidence="3 4">
    <name type="scientific">Asprobacillus argus</name>
    <dbReference type="NCBI Taxonomy" id="3076534"/>
    <lineage>
        <taxon>Bacteria</taxon>
        <taxon>Pseudomonadati</taxon>
        <taxon>Bacteroidota</taxon>
        <taxon>Flavobacteriia</taxon>
        <taxon>Flavobacteriales</taxon>
        <taxon>Flavobacteriaceae</taxon>
        <taxon>Asprobacillus</taxon>
    </lineage>
</organism>
<dbReference type="SUPFAM" id="SSF51182">
    <property type="entry name" value="RmlC-like cupins"/>
    <property type="match status" value="1"/>
</dbReference>
<name>A0ABU3LFD6_9FLAO</name>
<dbReference type="Proteomes" id="UP001257277">
    <property type="component" value="Unassembled WGS sequence"/>
</dbReference>
<accession>A0ABU3LFD6</accession>
<dbReference type="Gene3D" id="2.60.120.10">
    <property type="entry name" value="Jelly Rolls"/>
    <property type="match status" value="1"/>
</dbReference>
<dbReference type="Pfam" id="PF07883">
    <property type="entry name" value="Cupin_2"/>
    <property type="match status" value="1"/>
</dbReference>
<protein>
    <submittedName>
        <fullName evidence="3">Cupin domain-containing protein</fullName>
    </submittedName>
</protein>
<dbReference type="InterPro" id="IPR013096">
    <property type="entry name" value="Cupin_2"/>
</dbReference>
<feature type="chain" id="PRO_5045685904" evidence="1">
    <location>
        <begin position="21"/>
        <end position="175"/>
    </location>
</feature>
<dbReference type="RefSeq" id="WP_349241721.1">
    <property type="nucleotide sequence ID" value="NZ_JAVTTO010000003.1"/>
</dbReference>
<dbReference type="PANTHER" id="PTHR36440">
    <property type="entry name" value="PUTATIVE (AFU_ORTHOLOGUE AFUA_8G07350)-RELATED"/>
    <property type="match status" value="1"/>
</dbReference>
<evidence type="ECO:0000313" key="4">
    <source>
        <dbReference type="Proteomes" id="UP001257277"/>
    </source>
</evidence>
<reference evidence="3 4" key="1">
    <citation type="submission" date="2023-09" db="EMBL/GenBank/DDBJ databases">
        <title>Novel taxa isolated from Blanes Bay.</title>
        <authorList>
            <person name="Rey-Velasco X."/>
            <person name="Lucena T."/>
        </authorList>
    </citation>
    <scope>NUCLEOTIDE SEQUENCE [LARGE SCALE GENOMIC DNA]</scope>
    <source>
        <strain evidence="3 4">S356</strain>
    </source>
</reference>
<keyword evidence="4" id="KW-1185">Reference proteome</keyword>
<dbReference type="EMBL" id="JAVTTO010000003">
    <property type="protein sequence ID" value="MDT7832461.1"/>
    <property type="molecule type" value="Genomic_DNA"/>
</dbReference>
<dbReference type="PANTHER" id="PTHR36440:SF1">
    <property type="entry name" value="PUTATIVE (AFU_ORTHOLOGUE AFUA_8G07350)-RELATED"/>
    <property type="match status" value="1"/>
</dbReference>
<feature type="signal peptide" evidence="1">
    <location>
        <begin position="1"/>
        <end position="20"/>
    </location>
</feature>
<evidence type="ECO:0000313" key="3">
    <source>
        <dbReference type="EMBL" id="MDT7832461.1"/>
    </source>
</evidence>
<sequence>MLRKITAALVILVFFFNCKNAPKKETTPEKPIYVSSDAGKKWNVFGVAITGKILSEETDGAYTVIMTETPPAGGPPKHVHKHEDELFYVLKGTYEFYCGDQTMTAKKGDMVRLPKGIPHHFKNIDSITGITMNTITPGGFEHFFDDIAAIAKKRKPTRQEIDSIANTYGMRFLKN</sequence>
<proteinExistence type="predicted"/>